<name>A0AAJ5WQ53_9BACT</name>
<evidence type="ECO:0000313" key="3">
    <source>
        <dbReference type="Proteomes" id="UP001220610"/>
    </source>
</evidence>
<dbReference type="Proteomes" id="UP001220610">
    <property type="component" value="Chromosome"/>
</dbReference>
<dbReference type="EMBL" id="CP119311">
    <property type="protein sequence ID" value="WEK34538.1"/>
    <property type="molecule type" value="Genomic_DNA"/>
</dbReference>
<dbReference type="SUPFAM" id="SSF48208">
    <property type="entry name" value="Six-hairpin glycosidases"/>
    <property type="match status" value="1"/>
</dbReference>
<organism evidence="2 3">
    <name type="scientific">Candidatus Pseudobacter hemicellulosilyticus</name>
    <dbReference type="NCBI Taxonomy" id="3121375"/>
    <lineage>
        <taxon>Bacteria</taxon>
        <taxon>Pseudomonadati</taxon>
        <taxon>Bacteroidota</taxon>
        <taxon>Chitinophagia</taxon>
        <taxon>Chitinophagales</taxon>
        <taxon>Chitinophagaceae</taxon>
        <taxon>Pseudobacter</taxon>
    </lineage>
</organism>
<dbReference type="PANTHER" id="PTHR34987">
    <property type="entry name" value="C, PUTATIVE (AFU_ORTHOLOGUE AFUA_3G02880)-RELATED"/>
    <property type="match status" value="1"/>
</dbReference>
<dbReference type="InterPro" id="IPR008928">
    <property type="entry name" value="6-hairpin_glycosidase_sf"/>
</dbReference>
<dbReference type="AlphaFoldDB" id="A0AAJ5WQ53"/>
<proteinExistence type="predicted"/>
<dbReference type="Gene3D" id="1.50.10.10">
    <property type="match status" value="1"/>
</dbReference>
<dbReference type="GO" id="GO:0005975">
    <property type="term" value="P:carbohydrate metabolic process"/>
    <property type="evidence" value="ECO:0007669"/>
    <property type="project" value="InterPro"/>
</dbReference>
<dbReference type="PANTHER" id="PTHR34987:SF6">
    <property type="entry name" value="ALPHA-L-RHAMNOSIDASE SIX-HAIRPIN GLYCOSIDASE DOMAIN-CONTAINING PROTEIN"/>
    <property type="match status" value="1"/>
</dbReference>
<gene>
    <name evidence="2" type="ORF">P0Y53_18790</name>
</gene>
<dbReference type="Gene3D" id="2.60.420.10">
    <property type="entry name" value="Maltose phosphorylase, domain 3"/>
    <property type="match status" value="1"/>
</dbReference>
<sequence length="1025" mass="114117">MDRISIIGLIGMLLFWPFLTRGQDPHTLYYEGRAATALVGDGKFIVKTAPEHFRAAKGIALEGRLRFERNGESLLPAPTFWNTSMIPGGVTYSIRIGRDSLEVSYGVLPATGFAIAIRTPAGVQTRLDLDQSIPLHRTEARLGKQQTVLYTQQPVSEGFSYQTFHQQLQAASRQPLVLRSPDTTLNKAVAFSQSLLDLSYNGELMFCELFRWLDIWARDLGSGLLPGALVSGRPVMARQSLVYDLNRYALMRPEDCKNSNDPSQGGTASEVGWTVRSLWLYYYYSGNLDTLRKDYAVMRPWVEFWINRDYDEDGLITDVTDFMDHMLMMCSTNGVRTLASNAMYASLLQFAAKVEAQLGNRKAADRLQRLYRKTVDAVNTVYWNADKGYFSNMTLWDSIDHRSSQASQAMLLKIGATDEQRTRRTLDYLQQENWTKYGSVTITPRMNHVDMQNDQNVKVWPWWNLWEAEARFGHQDAAGGYQLLQLAAATIEDEKYPGFIEETLDTNGVSIGGNVFVTAAGNLLDVVVKDLLGIEVMQPGWKTVKITPAVPAQWTNYSCTVPTPNGTISLQYQNNQLIIDVTDPSIQELLVLDPAATRVTGATARKWSKPAPTAETNYQPVPKKTIKPFTAGKTAIFYDPAFHQQSSGLHLPALNLEGLGKLANSGYRTVVITGNQLPLYTPSGKPVKTAIEDFVRKGGTLVFYGASTNAKSEEDGAGILGEQGGLVDWYQYLPAREKIFLTNWTFTPDPRNLSAAEANGQYKSTVVLPAAYAGQAIYLELGPLVGQDSVFINGLPVAAYADMEPLIQQQYPTRTNYYDTHRYKMLSRYYVLQPGSKAYAALRFGQSNSITVRIVRDGMGWGLPESNQPNIGIMTSRQQWQALDEALPGIGLSHPKRKGVNYWGSEQFFNAWSTKNGLFGFSIQGQGIQFPEGTALSGLATNKTAPELPIQTAYTDFALFRPWTFEALAYTTTHENLLYPATTERYPCIARIVNTDTQGGYLLIAPAIAQSPLGKQVLQQLNIRL</sequence>
<dbReference type="InterPro" id="IPR035396">
    <property type="entry name" value="Bac_rhamnosid6H"/>
</dbReference>
<reference evidence="2" key="1">
    <citation type="submission" date="2023-03" db="EMBL/GenBank/DDBJ databases">
        <title>Andean soil-derived lignocellulolytic bacterial consortium as a source of novel taxa and putative plastic-active enzymes.</title>
        <authorList>
            <person name="Diaz-Garcia L."/>
            <person name="Chuvochina M."/>
            <person name="Feuerriegel G."/>
            <person name="Bunk B."/>
            <person name="Sproer C."/>
            <person name="Streit W.R."/>
            <person name="Rodriguez L.M."/>
            <person name="Overmann J."/>
            <person name="Jimenez D.J."/>
        </authorList>
    </citation>
    <scope>NUCLEOTIDE SEQUENCE</scope>
    <source>
        <strain evidence="2">MAG 7</strain>
    </source>
</reference>
<dbReference type="InterPro" id="IPR012341">
    <property type="entry name" value="6hp_glycosidase-like_sf"/>
</dbReference>
<evidence type="ECO:0000313" key="2">
    <source>
        <dbReference type="EMBL" id="WEK34538.1"/>
    </source>
</evidence>
<dbReference type="Pfam" id="PF17389">
    <property type="entry name" value="Bac_rhamnosid6H"/>
    <property type="match status" value="1"/>
</dbReference>
<feature type="domain" description="Alpha-L-rhamnosidase six-hairpin glycosidase" evidence="1">
    <location>
        <begin position="275"/>
        <end position="428"/>
    </location>
</feature>
<accession>A0AAJ5WQ53</accession>
<evidence type="ECO:0000259" key="1">
    <source>
        <dbReference type="Pfam" id="PF17389"/>
    </source>
</evidence>
<protein>
    <recommendedName>
        <fullName evidence="1">Alpha-L-rhamnosidase six-hairpin glycosidase domain-containing protein</fullName>
    </recommendedName>
</protein>